<name>A0A833MAQ4_9FIRM</name>
<gene>
    <name evidence="2" type="ORF">F8153_04575</name>
</gene>
<dbReference type="RefSeq" id="WP_151865186.1">
    <property type="nucleotide sequence ID" value="NZ_WBZB01000013.1"/>
</dbReference>
<keyword evidence="1" id="KW-0812">Transmembrane</keyword>
<dbReference type="AlphaFoldDB" id="A0A833MAQ4"/>
<feature type="transmembrane region" description="Helical" evidence="1">
    <location>
        <begin position="40"/>
        <end position="62"/>
    </location>
</feature>
<reference evidence="2 3" key="1">
    <citation type="submission" date="2019-10" db="EMBL/GenBank/DDBJ databases">
        <title>Alkaliphilus serpentinus sp. nov. and Alkaliphilus pronyensis sp. nov., two novel anaerobic alkaliphilic species isolated from the serpentinized-hosted hydrothermal field of the Prony Bay (New Caledonia).</title>
        <authorList>
            <person name="Postec A."/>
        </authorList>
    </citation>
    <scope>NUCLEOTIDE SEQUENCE [LARGE SCALE GENOMIC DNA]</scope>
    <source>
        <strain evidence="2 3">LacT</strain>
    </source>
</reference>
<dbReference type="OrthoDB" id="2969855at2"/>
<feature type="transmembrane region" description="Helical" evidence="1">
    <location>
        <begin position="115"/>
        <end position="135"/>
    </location>
</feature>
<accession>A0A833MAQ4</accession>
<sequence>MKNFFKGTIVIVFISFALFLIHDYWQVKNFSSEFIGFKEVVSYGVFDVLISFILFLFITLLNKDLNWLIRGWKIKDMIIILQFSLLIGLFSQSFGKIPYEYGQTLLNTDIKFLALLRYIIIPLAFFISSFILKITTRKQDKYRIKF</sequence>
<feature type="transmembrane region" description="Helical" evidence="1">
    <location>
        <begin position="7"/>
        <end position="25"/>
    </location>
</feature>
<proteinExistence type="predicted"/>
<evidence type="ECO:0000313" key="3">
    <source>
        <dbReference type="Proteomes" id="UP000465601"/>
    </source>
</evidence>
<keyword evidence="1" id="KW-1133">Transmembrane helix</keyword>
<dbReference type="EMBL" id="WBZB01000013">
    <property type="protein sequence ID" value="KAB3531458.1"/>
    <property type="molecule type" value="Genomic_DNA"/>
</dbReference>
<organism evidence="2 3">
    <name type="scientific">Alkaliphilus serpentinus</name>
    <dbReference type="NCBI Taxonomy" id="1482731"/>
    <lineage>
        <taxon>Bacteria</taxon>
        <taxon>Bacillati</taxon>
        <taxon>Bacillota</taxon>
        <taxon>Clostridia</taxon>
        <taxon>Peptostreptococcales</taxon>
        <taxon>Natronincolaceae</taxon>
        <taxon>Alkaliphilus</taxon>
    </lineage>
</organism>
<protein>
    <submittedName>
        <fullName evidence="2">Uncharacterized protein</fullName>
    </submittedName>
</protein>
<keyword evidence="1" id="KW-0472">Membrane</keyword>
<evidence type="ECO:0000313" key="2">
    <source>
        <dbReference type="EMBL" id="KAB3531458.1"/>
    </source>
</evidence>
<dbReference type="Proteomes" id="UP000465601">
    <property type="component" value="Unassembled WGS sequence"/>
</dbReference>
<comment type="caution">
    <text evidence="2">The sequence shown here is derived from an EMBL/GenBank/DDBJ whole genome shotgun (WGS) entry which is preliminary data.</text>
</comment>
<keyword evidence="3" id="KW-1185">Reference proteome</keyword>
<evidence type="ECO:0000256" key="1">
    <source>
        <dbReference type="SAM" id="Phobius"/>
    </source>
</evidence>
<feature type="transmembrane region" description="Helical" evidence="1">
    <location>
        <begin position="74"/>
        <end position="95"/>
    </location>
</feature>